<dbReference type="Proteomes" id="UP000613208">
    <property type="component" value="Unassembled WGS sequence"/>
</dbReference>
<name>A0A916VCP3_9FIRM</name>
<protein>
    <submittedName>
        <fullName evidence="1">Uncharacterized protein</fullName>
    </submittedName>
</protein>
<evidence type="ECO:0000313" key="2">
    <source>
        <dbReference type="Proteomes" id="UP000613208"/>
    </source>
</evidence>
<sequence>MLEIIFIIAGIAVLCYTMILKGNAWQSFVDSHKKEKSDNEKKR</sequence>
<proteinExistence type="predicted"/>
<reference evidence="1" key="1">
    <citation type="submission" date="2020-06" db="EMBL/GenBank/DDBJ databases">
        <title>Characterization of fructooligosaccharide metabolism and fructooligosaccharide-degrading enzymes in human commensal butyrate producers.</title>
        <authorList>
            <person name="Tanno H."/>
            <person name="Fujii T."/>
            <person name="Hirano K."/>
            <person name="Maeno S."/>
            <person name="Tonozuka T."/>
            <person name="Sakamoto M."/>
            <person name="Ohkuma M."/>
            <person name="Tochio T."/>
            <person name="Endo A."/>
        </authorList>
    </citation>
    <scope>NUCLEOTIDE SEQUENCE</scope>
    <source>
        <strain evidence="1">JCM 17466</strain>
    </source>
</reference>
<accession>A0A916VCP3</accession>
<dbReference type="EMBL" id="BLYI01000027">
    <property type="protein sequence ID" value="GFO84940.1"/>
    <property type="molecule type" value="Genomic_DNA"/>
</dbReference>
<organism evidence="1 2">
    <name type="scientific">Anaerostipes butyraticus</name>
    <dbReference type="NCBI Taxonomy" id="645466"/>
    <lineage>
        <taxon>Bacteria</taxon>
        <taxon>Bacillati</taxon>
        <taxon>Bacillota</taxon>
        <taxon>Clostridia</taxon>
        <taxon>Lachnospirales</taxon>
        <taxon>Lachnospiraceae</taxon>
        <taxon>Anaerostipes</taxon>
    </lineage>
</organism>
<evidence type="ECO:0000313" key="1">
    <source>
        <dbReference type="EMBL" id="GFO84940.1"/>
    </source>
</evidence>
<dbReference type="AlphaFoldDB" id="A0A916VCP3"/>
<comment type="caution">
    <text evidence="1">The sequence shown here is derived from an EMBL/GenBank/DDBJ whole genome shotgun (WGS) entry which is preliminary data.</text>
</comment>
<dbReference type="RefSeq" id="WP_274954632.1">
    <property type="nucleotide sequence ID" value="NZ_BLYI01000027.1"/>
</dbReference>
<gene>
    <name evidence="1" type="ORF">ANBU17_12870</name>
</gene>
<keyword evidence="2" id="KW-1185">Reference proteome</keyword>